<comment type="pathway">
    <text evidence="9">Amino-acid biosynthesis; L-histidine biosynthesis; L-histidine from 5-phospho-alpha-D-ribose 1-diphosphate: step 7/9.</text>
</comment>
<accession>A0AAX1JES8</accession>
<dbReference type="HAMAP" id="MF_01023">
    <property type="entry name" value="HisC_aminotrans_2"/>
    <property type="match status" value="1"/>
</dbReference>
<dbReference type="NCBIfam" id="NF002877">
    <property type="entry name" value="PRK03317.1"/>
    <property type="match status" value="1"/>
</dbReference>
<evidence type="ECO:0000256" key="1">
    <source>
        <dbReference type="ARBA" id="ARBA00001933"/>
    </source>
</evidence>
<dbReference type="AlphaFoldDB" id="A0AAX1JES8"/>
<feature type="domain" description="Aminotransferase class I/classII large" evidence="11">
    <location>
        <begin position="31"/>
        <end position="355"/>
    </location>
</feature>
<feature type="region of interest" description="Disordered" evidence="10">
    <location>
        <begin position="1"/>
        <end position="24"/>
    </location>
</feature>
<comment type="catalytic activity">
    <reaction evidence="9">
        <text>L-histidinol phosphate + 2-oxoglutarate = 3-(imidazol-4-yl)-2-oxopropyl phosphate + L-glutamate</text>
        <dbReference type="Rhea" id="RHEA:23744"/>
        <dbReference type="ChEBI" id="CHEBI:16810"/>
        <dbReference type="ChEBI" id="CHEBI:29985"/>
        <dbReference type="ChEBI" id="CHEBI:57766"/>
        <dbReference type="ChEBI" id="CHEBI:57980"/>
        <dbReference type="EC" id="2.6.1.9"/>
    </reaction>
</comment>
<reference evidence="12 14" key="1">
    <citation type="journal article" date="2019" name="Emerg. Microbes Infect.">
        <title>Comprehensive subspecies identification of 175 nontuberculous mycobacteria species based on 7547 genomic profiles.</title>
        <authorList>
            <person name="Matsumoto Y."/>
            <person name="Kinjo T."/>
            <person name="Motooka D."/>
            <person name="Nabeya D."/>
            <person name="Jung N."/>
            <person name="Uechi K."/>
            <person name="Horii T."/>
            <person name="Iida T."/>
            <person name="Fujita J."/>
            <person name="Nakamura S."/>
        </authorList>
    </citation>
    <scope>NUCLEOTIDE SEQUENCE [LARGE SCALE GENOMIC DNA]</scope>
    <source>
        <strain evidence="12 14">JCM 13573</strain>
    </source>
</reference>
<dbReference type="PANTHER" id="PTHR42885:SF2">
    <property type="entry name" value="HISTIDINOL-PHOSPHATE AMINOTRANSFERASE"/>
    <property type="match status" value="1"/>
</dbReference>
<dbReference type="Gene3D" id="3.40.640.10">
    <property type="entry name" value="Type I PLP-dependent aspartate aminotransferase-like (Major domain)"/>
    <property type="match status" value="1"/>
</dbReference>
<dbReference type="Proteomes" id="UP000663583">
    <property type="component" value="Chromosome"/>
</dbReference>
<comment type="similarity">
    <text evidence="2 9">Belongs to the class-II pyridoxal-phosphate-dependent aminotransferase family. Histidinol-phosphate aminotransferase subfamily.</text>
</comment>
<evidence type="ECO:0000256" key="3">
    <source>
        <dbReference type="ARBA" id="ARBA00011738"/>
    </source>
</evidence>
<keyword evidence="4 9" id="KW-0032">Aminotransferase</keyword>
<evidence type="ECO:0000256" key="2">
    <source>
        <dbReference type="ARBA" id="ARBA00007970"/>
    </source>
</evidence>
<dbReference type="InterPro" id="IPR015424">
    <property type="entry name" value="PyrdxlP-dep_Trfase"/>
</dbReference>
<dbReference type="NCBIfam" id="TIGR01141">
    <property type="entry name" value="hisC"/>
    <property type="match status" value="1"/>
</dbReference>
<comment type="subunit">
    <text evidence="3 9">Homodimer.</text>
</comment>
<dbReference type="GO" id="GO:0004400">
    <property type="term" value="F:histidinol-phosphate transaminase activity"/>
    <property type="evidence" value="ECO:0007669"/>
    <property type="project" value="UniProtKB-UniRule"/>
</dbReference>
<organism evidence="13 15">
    <name type="scientific">Mycobacterium kubicae</name>
    <dbReference type="NCBI Taxonomy" id="120959"/>
    <lineage>
        <taxon>Bacteria</taxon>
        <taxon>Bacillati</taxon>
        <taxon>Actinomycetota</taxon>
        <taxon>Actinomycetes</taxon>
        <taxon>Mycobacteriales</taxon>
        <taxon>Mycobacteriaceae</taxon>
        <taxon>Mycobacterium</taxon>
        <taxon>Mycobacterium simiae complex</taxon>
    </lineage>
</organism>
<dbReference type="KEGG" id="mku:I2456_11895"/>
<evidence type="ECO:0000256" key="8">
    <source>
        <dbReference type="ARBA" id="ARBA00023102"/>
    </source>
</evidence>
<dbReference type="InterPro" id="IPR001917">
    <property type="entry name" value="Aminotrans_II_pyridoxalP_BS"/>
</dbReference>
<dbReference type="GO" id="GO:0030170">
    <property type="term" value="F:pyridoxal phosphate binding"/>
    <property type="evidence" value="ECO:0007669"/>
    <property type="project" value="InterPro"/>
</dbReference>
<gene>
    <name evidence="9 12" type="primary">hisC</name>
    <name evidence="13" type="ORF">I2456_11895</name>
    <name evidence="12" type="ORF">MKUB_22550</name>
</gene>
<sequence>MTGEPTLSDLPLREDLRGKSPYGAPQLAVPVRLNTNENPHPPSQALVEDVVRSVQQAAVDLHRYPDRDAVQLRSDLAAYLTAQTGVRLGVESVWAANGSNEILQQLLQAFGGPGRSAIGFTPSYSMHPIISDGTHTEWLETVRADDFSLDVAAAVAAVVNRQPDVVFIASPNNPSGQSVGLDDLRRLLDVVPGILIVDEAYGEFSSQPSAVALVSEFPTKLVVTRTMSKAFAFAGGRLGYLVATPALVDAMLLVRLPYHLSSVTQAAARAALRHADDTLGSVAALIAERKRVSAELVRLGFRVIPSDANFVLFGEFADAPAVWQRYLDAGILIRDVGIPGYLRVTTGLAEENDAFLQASARIAAAEVAAPSSVRAGRDHVSGAIVSAAKPGEAGREHVSGAIVSAAQPGEAGREHVSGAIASAAQPGEAGRDHVLGAP</sequence>
<dbReference type="EC" id="2.6.1.9" evidence="9"/>
<proteinExistence type="inferred from homology"/>
<keyword evidence="14" id="KW-1185">Reference proteome</keyword>
<evidence type="ECO:0000256" key="5">
    <source>
        <dbReference type="ARBA" id="ARBA00022605"/>
    </source>
</evidence>
<comment type="cofactor">
    <cofactor evidence="1 9">
        <name>pyridoxal 5'-phosphate</name>
        <dbReference type="ChEBI" id="CHEBI:597326"/>
    </cofactor>
</comment>
<dbReference type="EMBL" id="CP065047">
    <property type="protein sequence ID" value="QPI40074.1"/>
    <property type="molecule type" value="Genomic_DNA"/>
</dbReference>
<evidence type="ECO:0000256" key="6">
    <source>
        <dbReference type="ARBA" id="ARBA00022679"/>
    </source>
</evidence>
<dbReference type="Gene3D" id="3.90.1150.10">
    <property type="entry name" value="Aspartate Aminotransferase, domain 1"/>
    <property type="match status" value="1"/>
</dbReference>
<dbReference type="PROSITE" id="PS00599">
    <property type="entry name" value="AA_TRANSFER_CLASS_2"/>
    <property type="match status" value="1"/>
</dbReference>
<evidence type="ECO:0000256" key="10">
    <source>
        <dbReference type="SAM" id="MobiDB-lite"/>
    </source>
</evidence>
<reference evidence="12" key="2">
    <citation type="submission" date="2020-02" db="EMBL/GenBank/DDBJ databases">
        <authorList>
            <person name="Matsumoto Y."/>
            <person name="Kinjo T."/>
            <person name="Motooka D."/>
            <person name="Nabeya D."/>
            <person name="Jung N."/>
            <person name="Uechi K."/>
            <person name="Horii T."/>
            <person name="Iida T."/>
            <person name="Fujita J."/>
            <person name="Nakamura S."/>
        </authorList>
    </citation>
    <scope>NUCLEOTIDE SEQUENCE</scope>
    <source>
        <strain evidence="12">JCM 13573</strain>
    </source>
</reference>
<dbReference type="PANTHER" id="PTHR42885">
    <property type="entry name" value="HISTIDINOL-PHOSPHATE AMINOTRANSFERASE-RELATED"/>
    <property type="match status" value="1"/>
</dbReference>
<evidence type="ECO:0000313" key="12">
    <source>
        <dbReference type="EMBL" id="GFG64765.1"/>
    </source>
</evidence>
<keyword evidence="8 9" id="KW-0368">Histidine biosynthesis</keyword>
<dbReference type="EMBL" id="BLKU01000003">
    <property type="protein sequence ID" value="GFG64765.1"/>
    <property type="molecule type" value="Genomic_DNA"/>
</dbReference>
<dbReference type="InterPro" id="IPR015421">
    <property type="entry name" value="PyrdxlP-dep_Trfase_major"/>
</dbReference>
<dbReference type="CDD" id="cd00609">
    <property type="entry name" value="AAT_like"/>
    <property type="match status" value="1"/>
</dbReference>
<keyword evidence="6 9" id="KW-0808">Transferase</keyword>
<evidence type="ECO:0000256" key="7">
    <source>
        <dbReference type="ARBA" id="ARBA00022898"/>
    </source>
</evidence>
<evidence type="ECO:0000256" key="9">
    <source>
        <dbReference type="HAMAP-Rule" id="MF_01023"/>
    </source>
</evidence>
<dbReference type="Proteomes" id="UP000465306">
    <property type="component" value="Unassembled WGS sequence"/>
</dbReference>
<dbReference type="InterPro" id="IPR015422">
    <property type="entry name" value="PyrdxlP-dep_Trfase_small"/>
</dbReference>
<keyword evidence="7 9" id="KW-0663">Pyridoxal phosphate</keyword>
<evidence type="ECO:0000313" key="14">
    <source>
        <dbReference type="Proteomes" id="UP000465306"/>
    </source>
</evidence>
<evidence type="ECO:0000256" key="4">
    <source>
        <dbReference type="ARBA" id="ARBA00022576"/>
    </source>
</evidence>
<name>A0AAX1JES8_9MYCO</name>
<evidence type="ECO:0000259" key="11">
    <source>
        <dbReference type="Pfam" id="PF00155"/>
    </source>
</evidence>
<dbReference type="GO" id="GO:0000105">
    <property type="term" value="P:L-histidine biosynthetic process"/>
    <property type="evidence" value="ECO:0007669"/>
    <property type="project" value="UniProtKB-UniRule"/>
</dbReference>
<dbReference type="SUPFAM" id="SSF53383">
    <property type="entry name" value="PLP-dependent transferases"/>
    <property type="match status" value="1"/>
</dbReference>
<dbReference type="Pfam" id="PF00155">
    <property type="entry name" value="Aminotran_1_2"/>
    <property type="match status" value="1"/>
</dbReference>
<evidence type="ECO:0000313" key="15">
    <source>
        <dbReference type="Proteomes" id="UP000663583"/>
    </source>
</evidence>
<keyword evidence="5 9" id="KW-0028">Amino-acid biosynthesis</keyword>
<evidence type="ECO:0000313" key="13">
    <source>
        <dbReference type="EMBL" id="QPI40074.1"/>
    </source>
</evidence>
<feature type="modified residue" description="N6-(pyridoxal phosphate)lysine" evidence="9">
    <location>
        <position position="229"/>
    </location>
</feature>
<reference evidence="13" key="3">
    <citation type="submission" date="2020-11" db="EMBL/GenBank/DDBJ databases">
        <title>Intraspecies plasmid and genomic variation of Mycobacterium kubicae revealed by the complete genome sequences of two clinical isolates.</title>
        <authorList>
            <person name="Hendrix J.R."/>
            <person name="Epperson L.E."/>
            <person name="Honda J.R."/>
            <person name="Strong M."/>
        </authorList>
    </citation>
    <scope>NUCLEOTIDE SEQUENCE</scope>
    <source>
        <strain evidence="13">JCM 13573</strain>
    </source>
</reference>
<dbReference type="InterPro" id="IPR004839">
    <property type="entry name" value="Aminotransferase_I/II_large"/>
</dbReference>
<dbReference type="InterPro" id="IPR005861">
    <property type="entry name" value="HisP_aminotrans"/>
</dbReference>
<protein>
    <recommendedName>
        <fullName evidence="9">Histidinol-phosphate aminotransferase</fullName>
        <ecNumber evidence="9">2.6.1.9</ecNumber>
    </recommendedName>
    <alternativeName>
        <fullName evidence="9">Imidazole acetol-phosphate transaminase</fullName>
    </alternativeName>
</protein>